<sequence>MIKNNHHLRKLSCVFGLSVTSQFANAQIPNLDVPGSFEAHGFATQNFVLTSENQFFGDSESGSFEFFEIGINGHWQATDRLTFSAQVTARDAGKTDDGDPRLDYGFLDYRLYNSDTYSAGIRLGRAVNAQGLYNSTRDVAKTRPSIILPQSIYFDTLRNLALSSDGIYFYQDLFRGAHEFSTQFSYIEPRADDPDLEPIVLSSFRPGRFEGSSSWLANFLYDYDFGKIRLGITATQLNTDYISRNDPFLTDGEFIFSPIIFSAQYQTERVTYSAEYMRRRSELKNLGAPFDGKLNGSGYYVQAQYRINNEWSVYTRFDNLTSDDSDRFGDIFEQNTGLSGDTRYAKDFMIGARWDINQNWLISAEYHDVEGRGWLSLLETPANDGSRYWDLFLMSVSTRF</sequence>
<organism evidence="2 3">
    <name type="scientific">Sessilibacter corallicola</name>
    <dbReference type="NCBI Taxonomy" id="2904075"/>
    <lineage>
        <taxon>Bacteria</taxon>
        <taxon>Pseudomonadati</taxon>
        <taxon>Pseudomonadota</taxon>
        <taxon>Gammaproteobacteria</taxon>
        <taxon>Cellvibrionales</taxon>
        <taxon>Cellvibrionaceae</taxon>
        <taxon>Sessilibacter</taxon>
    </lineage>
</organism>
<proteinExistence type="predicted"/>
<dbReference type="Gene3D" id="2.40.160.10">
    <property type="entry name" value="Porin"/>
    <property type="match status" value="1"/>
</dbReference>
<evidence type="ECO:0000313" key="3">
    <source>
        <dbReference type="Proteomes" id="UP001465153"/>
    </source>
</evidence>
<name>A0ABQ0ABX8_9GAMM</name>
<dbReference type="InterPro" id="IPR023614">
    <property type="entry name" value="Porin_dom_sf"/>
</dbReference>
<evidence type="ECO:0008006" key="4">
    <source>
        <dbReference type="Google" id="ProtNLM"/>
    </source>
</evidence>
<keyword evidence="3" id="KW-1185">Reference proteome</keyword>
<comment type="caution">
    <text evidence="2">The sequence shown here is derived from an EMBL/GenBank/DDBJ whole genome shotgun (WGS) entry which is preliminary data.</text>
</comment>
<keyword evidence="1" id="KW-0732">Signal</keyword>
<gene>
    <name evidence="2" type="ORF">NBRC116591_29520</name>
</gene>
<protein>
    <recommendedName>
        <fullName evidence="4">Beta-barrel porin 2</fullName>
    </recommendedName>
</protein>
<accession>A0ABQ0ABX8</accession>
<evidence type="ECO:0000313" key="2">
    <source>
        <dbReference type="EMBL" id="GAA6169141.1"/>
    </source>
</evidence>
<dbReference type="Proteomes" id="UP001465153">
    <property type="component" value="Unassembled WGS sequence"/>
</dbReference>
<reference evidence="2 3" key="1">
    <citation type="submission" date="2024-04" db="EMBL/GenBank/DDBJ databases">
        <title>Draft genome sequence of Sessilibacter corallicola NBRC 116591.</title>
        <authorList>
            <person name="Miyakawa T."/>
            <person name="Kusuya Y."/>
            <person name="Miura T."/>
        </authorList>
    </citation>
    <scope>NUCLEOTIDE SEQUENCE [LARGE SCALE GENOMIC DNA]</scope>
    <source>
        <strain evidence="2 3">KU-00831-HH</strain>
    </source>
</reference>
<dbReference type="EMBL" id="BAABWN010000010">
    <property type="protein sequence ID" value="GAA6169141.1"/>
    <property type="molecule type" value="Genomic_DNA"/>
</dbReference>
<evidence type="ECO:0000256" key="1">
    <source>
        <dbReference type="SAM" id="SignalP"/>
    </source>
</evidence>
<feature type="chain" id="PRO_5046689732" description="Beta-barrel porin 2" evidence="1">
    <location>
        <begin position="27"/>
        <end position="400"/>
    </location>
</feature>
<dbReference type="RefSeq" id="WP_353303756.1">
    <property type="nucleotide sequence ID" value="NZ_BAABWN010000010.1"/>
</dbReference>
<feature type="signal peptide" evidence="1">
    <location>
        <begin position="1"/>
        <end position="26"/>
    </location>
</feature>
<dbReference type="SUPFAM" id="SSF56935">
    <property type="entry name" value="Porins"/>
    <property type="match status" value="1"/>
</dbReference>